<dbReference type="SUPFAM" id="SSF54236">
    <property type="entry name" value="Ubiquitin-like"/>
    <property type="match status" value="1"/>
</dbReference>
<dbReference type="GO" id="GO:0031032">
    <property type="term" value="P:actomyosin structure organization"/>
    <property type="evidence" value="ECO:0007669"/>
    <property type="project" value="TreeGrafter"/>
</dbReference>
<dbReference type="PRINTS" id="PR00935">
    <property type="entry name" value="BAND41"/>
</dbReference>
<dbReference type="Pfam" id="PF09380">
    <property type="entry name" value="FERM_C"/>
    <property type="match status" value="1"/>
</dbReference>
<dbReference type="InterPro" id="IPR029071">
    <property type="entry name" value="Ubiquitin-like_domsf"/>
</dbReference>
<evidence type="ECO:0000256" key="3">
    <source>
        <dbReference type="ARBA" id="ARBA00043944"/>
    </source>
</evidence>
<reference evidence="8" key="1">
    <citation type="submission" date="2025-08" db="UniProtKB">
        <authorList>
            <consortium name="RefSeq"/>
        </authorList>
    </citation>
    <scope>IDENTIFICATION</scope>
    <source>
        <strain evidence="8">USDA-PBARC FA_bdor</strain>
        <tissue evidence="8">Whole organism</tissue>
    </source>
</reference>
<dbReference type="PANTHER" id="PTHR23280:SF32">
    <property type="entry name" value="FI22325P1"/>
    <property type="match status" value="1"/>
</dbReference>
<dbReference type="PRINTS" id="PR00661">
    <property type="entry name" value="ERMFAMILY"/>
</dbReference>
<keyword evidence="5" id="KW-1133">Transmembrane helix</keyword>
<dbReference type="GO" id="GO:0030182">
    <property type="term" value="P:neuron differentiation"/>
    <property type="evidence" value="ECO:0007669"/>
    <property type="project" value="UniProtKB-ARBA"/>
</dbReference>
<dbReference type="CTD" id="84978"/>
<dbReference type="Gene3D" id="3.10.20.90">
    <property type="entry name" value="Phosphatidylinositol 3-kinase Catalytic Subunit, Chain A, domain 1"/>
    <property type="match status" value="1"/>
</dbReference>
<dbReference type="Pfam" id="PF00373">
    <property type="entry name" value="FERM_M"/>
    <property type="match status" value="1"/>
</dbReference>
<feature type="region of interest" description="Disordered" evidence="4">
    <location>
        <begin position="340"/>
        <end position="378"/>
    </location>
</feature>
<dbReference type="SUPFAM" id="SSF50729">
    <property type="entry name" value="PH domain-like"/>
    <property type="match status" value="1"/>
</dbReference>
<gene>
    <name evidence="8" type="primary">Frmd5</name>
</gene>
<dbReference type="InterPro" id="IPR011993">
    <property type="entry name" value="PH-like_dom_sf"/>
</dbReference>
<evidence type="ECO:0000256" key="5">
    <source>
        <dbReference type="SAM" id="Phobius"/>
    </source>
</evidence>
<dbReference type="Proteomes" id="UP000694866">
    <property type="component" value="Unplaced"/>
</dbReference>
<dbReference type="PROSITE" id="PS50057">
    <property type="entry name" value="FERM_3"/>
    <property type="match status" value="1"/>
</dbReference>
<dbReference type="GO" id="GO:0009887">
    <property type="term" value="P:animal organ morphogenesis"/>
    <property type="evidence" value="ECO:0007669"/>
    <property type="project" value="UniProtKB-ARBA"/>
</dbReference>
<dbReference type="InterPro" id="IPR018979">
    <property type="entry name" value="FERM_N"/>
</dbReference>
<evidence type="ECO:0000313" key="8">
    <source>
        <dbReference type="RefSeq" id="XP_011302671.1"/>
    </source>
</evidence>
<dbReference type="GO" id="GO:0071944">
    <property type="term" value="C:cell periphery"/>
    <property type="evidence" value="ECO:0007669"/>
    <property type="project" value="UniProtKB-ARBA"/>
</dbReference>
<organism evidence="7 8">
    <name type="scientific">Fopius arisanus</name>
    <dbReference type="NCBI Taxonomy" id="64838"/>
    <lineage>
        <taxon>Eukaryota</taxon>
        <taxon>Metazoa</taxon>
        <taxon>Ecdysozoa</taxon>
        <taxon>Arthropoda</taxon>
        <taxon>Hexapoda</taxon>
        <taxon>Insecta</taxon>
        <taxon>Pterygota</taxon>
        <taxon>Neoptera</taxon>
        <taxon>Endopterygota</taxon>
        <taxon>Hymenoptera</taxon>
        <taxon>Apocrita</taxon>
        <taxon>Ichneumonoidea</taxon>
        <taxon>Braconidae</taxon>
        <taxon>Opiinae</taxon>
        <taxon>Fopius</taxon>
    </lineage>
</organism>
<dbReference type="InterPro" id="IPR014352">
    <property type="entry name" value="FERM/acyl-CoA-bd_prot_sf"/>
</dbReference>
<dbReference type="GO" id="GO:0005912">
    <property type="term" value="C:adherens junction"/>
    <property type="evidence" value="ECO:0007669"/>
    <property type="project" value="UniProtKB-SubCell"/>
</dbReference>
<dbReference type="Pfam" id="PF09379">
    <property type="entry name" value="FERM_N"/>
    <property type="match status" value="1"/>
</dbReference>
<evidence type="ECO:0000256" key="2">
    <source>
        <dbReference type="ARBA" id="ARBA00022949"/>
    </source>
</evidence>
<dbReference type="SMART" id="SM00295">
    <property type="entry name" value="B41"/>
    <property type="match status" value="1"/>
</dbReference>
<comment type="subcellular location">
    <subcellularLocation>
        <location evidence="1">Cell junction</location>
        <location evidence="1">Adherens junction</location>
    </subcellularLocation>
    <subcellularLocation>
        <location evidence="3">Cell projection</location>
        <location evidence="3">Rhabdomere</location>
    </subcellularLocation>
</comment>
<evidence type="ECO:0000259" key="6">
    <source>
        <dbReference type="PROSITE" id="PS50057"/>
    </source>
</evidence>
<keyword evidence="5" id="KW-0812">Transmembrane</keyword>
<keyword evidence="7" id="KW-1185">Reference proteome</keyword>
<accession>A0A9R1U0E4</accession>
<evidence type="ECO:0000256" key="1">
    <source>
        <dbReference type="ARBA" id="ARBA00004536"/>
    </source>
</evidence>
<evidence type="ECO:0000313" key="7">
    <source>
        <dbReference type="Proteomes" id="UP000694866"/>
    </source>
</evidence>
<name>A0A9R1U0E4_9HYME</name>
<dbReference type="OrthoDB" id="6266673at2759"/>
<keyword evidence="5" id="KW-0472">Membrane</keyword>
<protein>
    <submittedName>
        <fullName evidence="8">FERM domain-containing protein 5 isoform X3</fullName>
    </submittedName>
</protein>
<dbReference type="GeneID" id="105266320"/>
<dbReference type="InterPro" id="IPR019749">
    <property type="entry name" value="Band_41_domain"/>
</dbReference>
<dbReference type="InterPro" id="IPR019748">
    <property type="entry name" value="FERM_central"/>
</dbReference>
<dbReference type="InterPro" id="IPR000299">
    <property type="entry name" value="FERM_domain"/>
</dbReference>
<dbReference type="InterPro" id="IPR000798">
    <property type="entry name" value="Ez/rad/moesin-like"/>
</dbReference>
<feature type="domain" description="FERM" evidence="6">
    <location>
        <begin position="14"/>
        <end position="300"/>
    </location>
</feature>
<dbReference type="PANTHER" id="PTHR23280">
    <property type="entry name" value="4.1 G PROTEIN"/>
    <property type="match status" value="1"/>
</dbReference>
<dbReference type="GO" id="GO:0016028">
    <property type="term" value="C:rhabdomere"/>
    <property type="evidence" value="ECO:0007669"/>
    <property type="project" value="UniProtKB-SubCell"/>
</dbReference>
<dbReference type="InterPro" id="IPR035963">
    <property type="entry name" value="FERM_2"/>
</dbReference>
<evidence type="ECO:0000256" key="4">
    <source>
        <dbReference type="SAM" id="MobiDB-lite"/>
    </source>
</evidence>
<dbReference type="FunFam" id="1.20.80.10:FF:000006">
    <property type="entry name" value="FERM domain-containing protein 5 isoform X1"/>
    <property type="match status" value="1"/>
</dbReference>
<dbReference type="SMART" id="SM01196">
    <property type="entry name" value="FERM_C"/>
    <property type="match status" value="1"/>
</dbReference>
<dbReference type="CDD" id="cd14473">
    <property type="entry name" value="FERM_B-lobe"/>
    <property type="match status" value="1"/>
</dbReference>
<dbReference type="SUPFAM" id="SSF47031">
    <property type="entry name" value="Second domain of FERM"/>
    <property type="match status" value="1"/>
</dbReference>
<dbReference type="RefSeq" id="XP_011302671.1">
    <property type="nucleotide sequence ID" value="XM_011304369.1"/>
</dbReference>
<sequence length="581" mass="65674">MLKFGSKNDVTVVHRATIRLLDDAEIIHCDFQPQHKGRYILEYVCKQLNIIETDYFGLRYVDHCRQRHWLDLAKTAIKQVKDMEPILFSFRVKFYPPDPLRLKEEITRYQIYQQLKRDLLHGRLYCSPGEAALLAACILHNELGEYDPEIHVGNYMSEHKLLLKQTESIEEKAMELHQTQLKTFTAEQAEIHFLRLAAQLDTYAVDPHPVKDHKGTQLYVGINHHGILTFQGSRKTNHFRWSEVQKINYEGKMFIVHLTIHEDLRTKKKHTVGFKCPTGSNCRHVWRCAIEQMLFFTLPRASDAPVVSGGSIFSWGTKFKYTGRTEREVLEETAAAASAGSAEASSLRGKGDTPVQRCQTTGLRRKASSVPATPSTPSQDLIEIRYSSLPRSCHSAGLDGAGMSESGSTCPGIGVPLSSPYCPDNTLPLLETVSEDQEIYAKRNNVGGPGDGDTNDYFFRDSFDHSSSESQLVDGIGNPHSRSLTPVPKMQKLQNTKLCLQPVGSRTIIGRAKALRGIRIVRMFVSAFVLTVTMLFIVIVLVFETESTVFDSLRKTPEMVAFKSQYYVPIREFLRTKLGLF</sequence>
<dbReference type="Gene3D" id="1.20.80.10">
    <property type="match status" value="1"/>
</dbReference>
<dbReference type="CDD" id="cd17102">
    <property type="entry name" value="FERM_F1_FRMD3"/>
    <property type="match status" value="1"/>
</dbReference>
<dbReference type="FunFam" id="2.30.29.30:FF:000381">
    <property type="entry name" value="FERM domain-containing protein"/>
    <property type="match status" value="1"/>
</dbReference>
<dbReference type="GO" id="GO:0005856">
    <property type="term" value="C:cytoskeleton"/>
    <property type="evidence" value="ECO:0007669"/>
    <property type="project" value="TreeGrafter"/>
</dbReference>
<dbReference type="InterPro" id="IPR018980">
    <property type="entry name" value="FERM_PH-like_C"/>
</dbReference>
<dbReference type="Gene3D" id="2.30.29.30">
    <property type="entry name" value="Pleckstrin-homology domain (PH domain)/Phosphotyrosine-binding domain (PTB)"/>
    <property type="match status" value="1"/>
</dbReference>
<dbReference type="AlphaFoldDB" id="A0A9R1U0E4"/>
<feature type="compositionally biased region" description="Low complexity" evidence="4">
    <location>
        <begin position="368"/>
        <end position="378"/>
    </location>
</feature>
<dbReference type="GO" id="GO:0008092">
    <property type="term" value="F:cytoskeletal protein binding"/>
    <property type="evidence" value="ECO:0007669"/>
    <property type="project" value="InterPro"/>
</dbReference>
<proteinExistence type="predicted"/>
<feature type="transmembrane region" description="Helical" evidence="5">
    <location>
        <begin position="520"/>
        <end position="543"/>
    </location>
</feature>
<keyword evidence="2" id="KW-0965">Cell junction</keyword>